<evidence type="ECO:0000313" key="3">
    <source>
        <dbReference type="EMBL" id="CAE0362876.1"/>
    </source>
</evidence>
<dbReference type="PANTHER" id="PTHR11200:SF300">
    <property type="entry name" value="TYPE II INOSITOL 1,4,5-TRISPHOSPHATE 5-PHOSPHATASE"/>
    <property type="match status" value="1"/>
</dbReference>
<feature type="domain" description="Inositol polyphosphate-related phosphatase" evidence="2">
    <location>
        <begin position="32"/>
        <end position="435"/>
    </location>
</feature>
<accession>A0A7S3JRV5</accession>
<dbReference type="PANTHER" id="PTHR11200">
    <property type="entry name" value="INOSITOL 5-PHOSPHATASE"/>
    <property type="match status" value="1"/>
</dbReference>
<reference evidence="3" key="1">
    <citation type="submission" date="2021-01" db="EMBL/GenBank/DDBJ databases">
        <authorList>
            <person name="Corre E."/>
            <person name="Pelletier E."/>
            <person name="Niang G."/>
            <person name="Scheremetjew M."/>
            <person name="Finn R."/>
            <person name="Kale V."/>
            <person name="Holt S."/>
            <person name="Cochrane G."/>
            <person name="Meng A."/>
            <person name="Brown T."/>
            <person name="Cohen L."/>
        </authorList>
    </citation>
    <scope>NUCLEOTIDE SEQUENCE</scope>
    <source>
        <strain evidence="3">CCMP1510</strain>
    </source>
</reference>
<dbReference type="Gene3D" id="3.60.10.10">
    <property type="entry name" value="Endonuclease/exonuclease/phosphatase"/>
    <property type="match status" value="1"/>
</dbReference>
<dbReference type="InterPro" id="IPR036691">
    <property type="entry name" value="Endo/exonu/phosph_ase_sf"/>
</dbReference>
<dbReference type="EMBL" id="HBIJ01005128">
    <property type="protein sequence ID" value="CAE0362876.1"/>
    <property type="molecule type" value="Transcribed_RNA"/>
</dbReference>
<gene>
    <name evidence="3" type="ORF">ALAG00032_LOCUS3617</name>
</gene>
<dbReference type="GO" id="GO:0004439">
    <property type="term" value="F:phosphatidylinositol-4,5-bisphosphate 5-phosphatase activity"/>
    <property type="evidence" value="ECO:0007669"/>
    <property type="project" value="TreeGrafter"/>
</dbReference>
<feature type="compositionally biased region" description="Polar residues" evidence="1">
    <location>
        <begin position="639"/>
        <end position="653"/>
    </location>
</feature>
<dbReference type="InterPro" id="IPR000300">
    <property type="entry name" value="IPPc"/>
</dbReference>
<dbReference type="Pfam" id="PF22669">
    <property type="entry name" value="Exo_endo_phos2"/>
    <property type="match status" value="1"/>
</dbReference>
<evidence type="ECO:0000256" key="1">
    <source>
        <dbReference type="SAM" id="MobiDB-lite"/>
    </source>
</evidence>
<proteinExistence type="predicted"/>
<sequence length="653" mass="71774">MILSSSEWSARSWEEAAQQVVDHNRELYEETVYMPIWIGTYNVNGKRESGLMLSHWLKCGWTAEEEAPSIWVIALQEMIDLSATNVLKDAVADTLSRSACEEWTNEIQRAFVYLQSLRQDCFKKNGLPRLIAKEYMCGLAIMVFTSLPTGVETLKEIATARIPTGAVGGRLGNKGACATRMKLIDSSVCFVGAHLSAHRTDVESRNADYATIAAKKCFRRDRFGTVLSSDRVGGASECNGSPGGGTLARPQSANSALAFPPLQSVNDPYADLGIESFGILDHDIVFFFGDLNYRIVKSTPDKEVHYLIQADLNRLLLLDQLRLEMYAHRVLSGFIEPQIQFPPTYKYVAGTVLYEHQSIPEGERNASGKKIRCPAWCDRIMYRVCPRGARPIANGHSDLGESVECVLYDRADDRLRVSDHRPVHAFFKTRLRRINSERQALACARIADAVMNNRPCSRVIKASSGTFLTAPAAFPPKKSTSDFSTTPGHLIFGADNTSKPSHKEDIALDTSPLDPPYVVLRAGTPCQVHLTSSRSFVFSNLPSWLHLDPVKGDKGHVIICAEARLDTATKAMIHEHGGKLGASAQLVIDDRTYLVPILLTASPDWGNEGGRILPPRIAPVPVSRPEPPSPPSKTASSARGTSALGNYTATMSF</sequence>
<protein>
    <recommendedName>
        <fullName evidence="2">Inositol polyphosphate-related phosphatase domain-containing protein</fullName>
    </recommendedName>
</protein>
<dbReference type="SMART" id="SM00128">
    <property type="entry name" value="IPPc"/>
    <property type="match status" value="1"/>
</dbReference>
<name>A0A7S3JRV5_9STRA</name>
<feature type="compositionally biased region" description="Pro residues" evidence="1">
    <location>
        <begin position="616"/>
        <end position="631"/>
    </location>
</feature>
<dbReference type="InterPro" id="IPR046985">
    <property type="entry name" value="IP5"/>
</dbReference>
<feature type="region of interest" description="Disordered" evidence="1">
    <location>
        <begin position="610"/>
        <end position="653"/>
    </location>
</feature>
<dbReference type="AlphaFoldDB" id="A0A7S3JRV5"/>
<evidence type="ECO:0000259" key="2">
    <source>
        <dbReference type="SMART" id="SM00128"/>
    </source>
</evidence>
<organism evidence="3">
    <name type="scientific">Aureoumbra lagunensis</name>
    <dbReference type="NCBI Taxonomy" id="44058"/>
    <lineage>
        <taxon>Eukaryota</taxon>
        <taxon>Sar</taxon>
        <taxon>Stramenopiles</taxon>
        <taxon>Ochrophyta</taxon>
        <taxon>Pelagophyceae</taxon>
        <taxon>Pelagomonadales</taxon>
        <taxon>Aureoumbra</taxon>
    </lineage>
</organism>
<dbReference type="SUPFAM" id="SSF56219">
    <property type="entry name" value="DNase I-like"/>
    <property type="match status" value="1"/>
</dbReference>
<dbReference type="GO" id="GO:0046856">
    <property type="term" value="P:phosphatidylinositol dephosphorylation"/>
    <property type="evidence" value="ECO:0007669"/>
    <property type="project" value="InterPro"/>
</dbReference>